<evidence type="ECO:0000313" key="2">
    <source>
        <dbReference type="Proteomes" id="UP000654075"/>
    </source>
</evidence>
<sequence>MARSPRSERWVSTPGLAERGGECRGFIDILDSLGFHSDAAVSLPYNFRHMTNCNLVVPEEVDARLFERCRHLLPDVAGHPPLGLNAKFRCYRYAAGDYFRPHTDGAWPGSRFRDGQYLADAYGDRMSRSRFSSCSVTAMREEVQVFIQAQVSTATPPTTTKTTTTTTTAL</sequence>
<dbReference type="Gene3D" id="2.60.120.620">
    <property type="entry name" value="q2cbj1_9rhob like domain"/>
    <property type="match status" value="1"/>
</dbReference>
<accession>A0A813ELK3</accession>
<protein>
    <recommendedName>
        <fullName evidence="3">Prolyl 4-hydroxylase alpha subunit Fe(2+) 2OG dioxygenase domain-containing protein</fullName>
    </recommendedName>
</protein>
<dbReference type="EMBL" id="CAJNNV010013586">
    <property type="protein sequence ID" value="CAE8601829.1"/>
    <property type="molecule type" value="Genomic_DNA"/>
</dbReference>
<dbReference type="OrthoDB" id="69177at2759"/>
<name>A0A813ELK3_POLGL</name>
<evidence type="ECO:0008006" key="3">
    <source>
        <dbReference type="Google" id="ProtNLM"/>
    </source>
</evidence>
<reference evidence="1" key="1">
    <citation type="submission" date="2021-02" db="EMBL/GenBank/DDBJ databases">
        <authorList>
            <person name="Dougan E. K."/>
            <person name="Rhodes N."/>
            <person name="Thang M."/>
            <person name="Chan C."/>
        </authorList>
    </citation>
    <scope>NUCLEOTIDE SEQUENCE</scope>
</reference>
<proteinExistence type="predicted"/>
<dbReference type="Proteomes" id="UP000654075">
    <property type="component" value="Unassembled WGS sequence"/>
</dbReference>
<dbReference type="AlphaFoldDB" id="A0A813ELK3"/>
<organism evidence="1 2">
    <name type="scientific">Polarella glacialis</name>
    <name type="common">Dinoflagellate</name>
    <dbReference type="NCBI Taxonomy" id="89957"/>
    <lineage>
        <taxon>Eukaryota</taxon>
        <taxon>Sar</taxon>
        <taxon>Alveolata</taxon>
        <taxon>Dinophyceae</taxon>
        <taxon>Suessiales</taxon>
        <taxon>Suessiaceae</taxon>
        <taxon>Polarella</taxon>
    </lineage>
</organism>
<gene>
    <name evidence="1" type="ORF">PGLA1383_LOCUS20104</name>
</gene>
<comment type="caution">
    <text evidence="1">The sequence shown here is derived from an EMBL/GenBank/DDBJ whole genome shotgun (WGS) entry which is preliminary data.</text>
</comment>
<keyword evidence="2" id="KW-1185">Reference proteome</keyword>
<evidence type="ECO:0000313" key="1">
    <source>
        <dbReference type="EMBL" id="CAE8601829.1"/>
    </source>
</evidence>